<proteinExistence type="predicted"/>
<evidence type="ECO:0000259" key="1">
    <source>
        <dbReference type="PROSITE" id="PS51186"/>
    </source>
</evidence>
<dbReference type="KEGG" id="rei:IE4771_PB00021"/>
<dbReference type="PROSITE" id="PS51186">
    <property type="entry name" value="GNAT"/>
    <property type="match status" value="1"/>
</dbReference>
<name>A0A060IDG5_RHIET</name>
<dbReference type="SUPFAM" id="SSF55729">
    <property type="entry name" value="Acyl-CoA N-acyltransferases (Nat)"/>
    <property type="match status" value="1"/>
</dbReference>
<dbReference type="GO" id="GO:0016747">
    <property type="term" value="F:acyltransferase activity, transferring groups other than amino-acyl groups"/>
    <property type="evidence" value="ECO:0007669"/>
    <property type="project" value="InterPro"/>
</dbReference>
<evidence type="ECO:0000313" key="2">
    <source>
        <dbReference type="EMBL" id="AIC29756.1"/>
    </source>
</evidence>
<protein>
    <submittedName>
        <fullName evidence="2">GCN5-related N-acetyltransferase protein</fullName>
    </submittedName>
</protein>
<dbReference type="EMBL" id="CP006988">
    <property type="protein sequence ID" value="AIC29756.1"/>
    <property type="molecule type" value="Genomic_DNA"/>
</dbReference>
<gene>
    <name evidence="2" type="ORF">IE4771_PB00021</name>
</gene>
<dbReference type="InterPro" id="IPR000182">
    <property type="entry name" value="GNAT_dom"/>
</dbReference>
<dbReference type="HOGENOM" id="CLU_039297_1_0_5"/>
<feature type="domain" description="N-acetyltransferase" evidence="1">
    <location>
        <begin position="154"/>
        <end position="312"/>
    </location>
</feature>
<geneLocation type="plasmid" evidence="2 3">
    <name>pRetIE4771b</name>
</geneLocation>
<dbReference type="RefSeq" id="WP_040140264.1">
    <property type="nucleotide sequence ID" value="NZ_CP006988.1"/>
</dbReference>
<dbReference type="InterPro" id="IPR016181">
    <property type="entry name" value="Acyl_CoA_acyltransferase"/>
</dbReference>
<dbReference type="OrthoDB" id="9773249at2"/>
<dbReference type="Pfam" id="PF00583">
    <property type="entry name" value="Acetyltransf_1"/>
    <property type="match status" value="1"/>
</dbReference>
<keyword evidence="2" id="KW-0614">Plasmid</keyword>
<sequence>MRQQSYLIDTNILIGLEDYRAVESAYARFSSLAAAHKINVYVHEAARDDISRDKNAERRRISLSKIEKYQILKKRRGLTQGDLESEFGPVRKPNDIVDATLLHALKNDVVDFVVSQDKGLHERALKHSAELGRRVLFVGDAADLLTQTYEPKKVPIRHVAEVEAHTIDHKDSFFDSLRDGYPAFDAWWKEKCVSEHRSCWVVYDNDHLAGLIVRKDETKSATDAVTEANKILKVCTFKVAPDKRGVKLGELLLKQVLWYAQTNGYDLAYLTTYDTQDALIALLEYYGFHHAGTKPDGELIYERGFSSERLVANEAVTTYDAARRNYPRFLVTDDVKGFGIPIKEAYHDTLYPDLWRPRQPDLFNDASRAERPTRPGNTIRKVYLCRAQSKLGAPGSVLFFYKSASKEKPSQAITALGILESVTLAASTRELMHLTGGRSVYSETELQGFNATPKKPVKVINYLLVSYIDPPVGLDELRQIGVVNGSPQQSIYKLKPKHLRQLLDRANLQFAV</sequence>
<dbReference type="AlphaFoldDB" id="A0A060IDG5"/>
<reference evidence="2 3" key="1">
    <citation type="submission" date="2013-12" db="EMBL/GenBank/DDBJ databases">
        <title>Complete genome sequence of Rhizobium etli bv. mimosae IE4771.</title>
        <authorList>
            <person name="Bustos P."/>
            <person name="Santamaria R.I."/>
            <person name="Lozano L."/>
            <person name="Ormeno-Orrillo E."/>
            <person name="Rogel M.A."/>
            <person name="Romero D."/>
            <person name="Cevallos M.A."/>
            <person name="Martinez-Romero E."/>
            <person name="Gonzalez V."/>
        </authorList>
    </citation>
    <scope>NUCLEOTIDE SEQUENCE [LARGE SCALE GENOMIC DNA]</scope>
    <source>
        <strain evidence="2 3">IE4771</strain>
        <plasmid evidence="3">Plasmid pRetIE4771b</plasmid>
    </source>
</reference>
<organism evidence="2 3">
    <name type="scientific">Rhizobium etli bv. mimosae str. IE4771</name>
    <dbReference type="NCBI Taxonomy" id="1432050"/>
    <lineage>
        <taxon>Bacteria</taxon>
        <taxon>Pseudomonadati</taxon>
        <taxon>Pseudomonadota</taxon>
        <taxon>Alphaproteobacteria</taxon>
        <taxon>Hyphomicrobiales</taxon>
        <taxon>Rhizobiaceae</taxon>
        <taxon>Rhizobium/Agrobacterium group</taxon>
        <taxon>Rhizobium</taxon>
    </lineage>
</organism>
<dbReference type="Gene3D" id="3.40.630.30">
    <property type="match status" value="1"/>
</dbReference>
<dbReference type="Proteomes" id="UP000027180">
    <property type="component" value="Plasmid pRetIE4771b"/>
</dbReference>
<evidence type="ECO:0000313" key="3">
    <source>
        <dbReference type="Proteomes" id="UP000027180"/>
    </source>
</evidence>
<accession>A0A060IDG5</accession>